<feature type="compositionally biased region" description="Basic and acidic residues" evidence="1">
    <location>
        <begin position="273"/>
        <end position="286"/>
    </location>
</feature>
<feature type="region of interest" description="Disordered" evidence="1">
    <location>
        <begin position="9"/>
        <end position="36"/>
    </location>
</feature>
<feature type="region of interest" description="Disordered" evidence="1">
    <location>
        <begin position="158"/>
        <end position="190"/>
    </location>
</feature>
<evidence type="ECO:0000256" key="1">
    <source>
        <dbReference type="SAM" id="MobiDB-lite"/>
    </source>
</evidence>
<feature type="compositionally biased region" description="Polar residues" evidence="1">
    <location>
        <begin position="14"/>
        <end position="36"/>
    </location>
</feature>
<proteinExistence type="predicted"/>
<name>A0A8E2DRM9_9APHY</name>
<gene>
    <name evidence="2" type="ORF">OBBRIDRAFT_145237</name>
</gene>
<sequence>MSYICGVSFDGSGDTPQSGPAMNSAWPQGSLPSQAQQLQLEQEYDIDPSQFNVLQGDSMAAALDRRQGALPQDYASYSGQYSGASQNSFSFTGALQEGAAGSTFDNHLLYASGSGSQQVQQPYTNTGNVFGGVSGTLQQTATSLAPAGYQNQRQGYPYRQQTQSRPAANALQPPSLNIPPSTPHQQNLGGAIVPRPAQQMYPMSQMLSPAGPPPSELSGASSSENSPYLPVDQNFDPPQSYGFPATKRHRGLEEGGDFVDSGADVSGEGAWDGEAHEKGDEVRPRT</sequence>
<dbReference type="AlphaFoldDB" id="A0A8E2DRM9"/>
<evidence type="ECO:0000313" key="2">
    <source>
        <dbReference type="EMBL" id="OCH94436.1"/>
    </source>
</evidence>
<feature type="region of interest" description="Disordered" evidence="1">
    <location>
        <begin position="203"/>
        <end position="286"/>
    </location>
</feature>
<protein>
    <submittedName>
        <fullName evidence="2">Uncharacterized protein</fullName>
    </submittedName>
</protein>
<keyword evidence="3" id="KW-1185">Reference proteome</keyword>
<feature type="compositionally biased region" description="Polar residues" evidence="1">
    <location>
        <begin position="158"/>
        <end position="175"/>
    </location>
</feature>
<dbReference type="Proteomes" id="UP000250043">
    <property type="component" value="Unassembled WGS sequence"/>
</dbReference>
<organism evidence="2 3">
    <name type="scientific">Obba rivulosa</name>
    <dbReference type="NCBI Taxonomy" id="1052685"/>
    <lineage>
        <taxon>Eukaryota</taxon>
        <taxon>Fungi</taxon>
        <taxon>Dikarya</taxon>
        <taxon>Basidiomycota</taxon>
        <taxon>Agaricomycotina</taxon>
        <taxon>Agaricomycetes</taxon>
        <taxon>Polyporales</taxon>
        <taxon>Gelatoporiaceae</taxon>
        <taxon>Obba</taxon>
    </lineage>
</organism>
<accession>A0A8E2DRM9</accession>
<reference evidence="2 3" key="1">
    <citation type="submission" date="2016-07" db="EMBL/GenBank/DDBJ databases">
        <title>Draft genome of the white-rot fungus Obba rivulosa 3A-2.</title>
        <authorList>
            <consortium name="DOE Joint Genome Institute"/>
            <person name="Miettinen O."/>
            <person name="Riley R."/>
            <person name="Acob R."/>
            <person name="Barry K."/>
            <person name="Cullen D."/>
            <person name="De Vries R."/>
            <person name="Hainaut M."/>
            <person name="Hatakka A."/>
            <person name="Henrissat B."/>
            <person name="Hilden K."/>
            <person name="Kuo R."/>
            <person name="Labutti K."/>
            <person name="Lipzen A."/>
            <person name="Makela M.R."/>
            <person name="Sandor L."/>
            <person name="Spatafora J.W."/>
            <person name="Grigoriev I.V."/>
            <person name="Hibbett D.S."/>
        </authorList>
    </citation>
    <scope>NUCLEOTIDE SEQUENCE [LARGE SCALE GENOMIC DNA]</scope>
    <source>
        <strain evidence="2 3">3A-2</strain>
    </source>
</reference>
<evidence type="ECO:0000313" key="3">
    <source>
        <dbReference type="Proteomes" id="UP000250043"/>
    </source>
</evidence>
<dbReference type="EMBL" id="KV722344">
    <property type="protein sequence ID" value="OCH94436.1"/>
    <property type="molecule type" value="Genomic_DNA"/>
</dbReference>
<feature type="compositionally biased region" description="Low complexity" evidence="1">
    <location>
        <begin position="216"/>
        <end position="227"/>
    </location>
</feature>